<feature type="transmembrane region" description="Helical" evidence="2">
    <location>
        <begin position="89"/>
        <end position="108"/>
    </location>
</feature>
<evidence type="ECO:0000313" key="4">
    <source>
        <dbReference type="EMBL" id="HIU98279.1"/>
    </source>
</evidence>
<feature type="region of interest" description="Disordered" evidence="1">
    <location>
        <begin position="435"/>
        <end position="466"/>
    </location>
</feature>
<reference evidence="4" key="1">
    <citation type="submission" date="2020-10" db="EMBL/GenBank/DDBJ databases">
        <authorList>
            <person name="Gilroy R."/>
        </authorList>
    </citation>
    <scope>NUCLEOTIDE SEQUENCE</scope>
    <source>
        <strain evidence="4">10406</strain>
    </source>
</reference>
<proteinExistence type="predicted"/>
<reference evidence="4" key="2">
    <citation type="journal article" date="2021" name="PeerJ">
        <title>Extensive microbial diversity within the chicken gut microbiome revealed by metagenomics and culture.</title>
        <authorList>
            <person name="Gilroy R."/>
            <person name="Ravi A."/>
            <person name="Getino M."/>
            <person name="Pursley I."/>
            <person name="Horton D.L."/>
            <person name="Alikhan N.F."/>
            <person name="Baker D."/>
            <person name="Gharbi K."/>
            <person name="Hall N."/>
            <person name="Watson M."/>
            <person name="Adriaenssens E.M."/>
            <person name="Foster-Nyarko E."/>
            <person name="Jarju S."/>
            <person name="Secka A."/>
            <person name="Antonio M."/>
            <person name="Oren A."/>
            <person name="Chaudhuri R.R."/>
            <person name="La Ragione R."/>
            <person name="Hildebrand F."/>
            <person name="Pallen M.J."/>
        </authorList>
    </citation>
    <scope>NUCLEOTIDE SEQUENCE</scope>
    <source>
        <strain evidence="4">10406</strain>
    </source>
</reference>
<dbReference type="Proteomes" id="UP000886857">
    <property type="component" value="Unassembled WGS sequence"/>
</dbReference>
<evidence type="ECO:0000259" key="3">
    <source>
        <dbReference type="Pfam" id="PF04389"/>
    </source>
</evidence>
<feature type="transmembrane region" description="Helical" evidence="2">
    <location>
        <begin position="62"/>
        <end position="83"/>
    </location>
</feature>
<feature type="transmembrane region" description="Helical" evidence="2">
    <location>
        <begin position="222"/>
        <end position="242"/>
    </location>
</feature>
<dbReference type="EMBL" id="DVOE01000003">
    <property type="protein sequence ID" value="HIU98279.1"/>
    <property type="molecule type" value="Genomic_DNA"/>
</dbReference>
<evidence type="ECO:0000256" key="2">
    <source>
        <dbReference type="SAM" id="Phobius"/>
    </source>
</evidence>
<dbReference type="Pfam" id="PF04389">
    <property type="entry name" value="Peptidase_M28"/>
    <property type="match status" value="1"/>
</dbReference>
<keyword evidence="2" id="KW-0812">Transmembrane</keyword>
<dbReference type="Gene3D" id="3.40.630.10">
    <property type="entry name" value="Zn peptidases"/>
    <property type="match status" value="1"/>
</dbReference>
<feature type="domain" description="Peptidase M28" evidence="3">
    <location>
        <begin position="249"/>
        <end position="424"/>
    </location>
</feature>
<keyword evidence="2" id="KW-0472">Membrane</keyword>
<dbReference type="InterPro" id="IPR007484">
    <property type="entry name" value="Peptidase_M28"/>
</dbReference>
<evidence type="ECO:0000256" key="1">
    <source>
        <dbReference type="SAM" id="MobiDB-lite"/>
    </source>
</evidence>
<feature type="transmembrane region" description="Helical" evidence="2">
    <location>
        <begin position="167"/>
        <end position="193"/>
    </location>
</feature>
<dbReference type="SUPFAM" id="SSF53187">
    <property type="entry name" value="Zn-dependent exopeptidases"/>
    <property type="match status" value="1"/>
</dbReference>
<evidence type="ECO:0000313" key="5">
    <source>
        <dbReference type="Proteomes" id="UP000886857"/>
    </source>
</evidence>
<protein>
    <submittedName>
        <fullName evidence="4">M28 family peptidase</fullName>
    </submittedName>
</protein>
<gene>
    <name evidence="4" type="ORF">IAC73_00345</name>
</gene>
<organism evidence="4 5">
    <name type="scientific">Candidatus Limadaptatus stercoripullorum</name>
    <dbReference type="NCBI Taxonomy" id="2840846"/>
    <lineage>
        <taxon>Bacteria</taxon>
        <taxon>Bacillati</taxon>
        <taxon>Bacillota</taxon>
        <taxon>Clostridia</taxon>
        <taxon>Eubacteriales</taxon>
        <taxon>Candidatus Limadaptatus</taxon>
    </lineage>
</organism>
<dbReference type="AlphaFoldDB" id="A0A9D1N8L8"/>
<sequence length="485" mass="53559">MRQEITQYAGEAYDIVKTAANDIGSRLPGSEGEKKFADFMQGKLEDIGVKPVREKFLVAPRASIGGIPYAGWIGIAGAALSFIPYFYPLVFFACLATWVWLVLCVFLYKPWFDPMFKQAPSQNVYGEVKKDENYDYTIILSAHLDTSWNWKHSAMLKGNPAPAFIKMGLGIVAFLYLTVMSLVMFILSCKYAWMPISDMASMSAGRLIDYQIMSGVLYDLQIANYVIMPLFVIPCCFFVTMWNDKDPRTASPGAMDNATGIGIAYAATRYFKENPDKLPEGCRIIDLNIGSEEAGLRGSIDFTRRHKNDGLLGGKPCYNINIDSIADHDYFSAIYGDVWQFTKFDRKLEDLLVESITDAGLPKAIRMQNPVGGCDSTPMAKAGIRTITFAAQNPTLTHYYHTFHDVAERFSPETVGLGLDVVLRLVDKIDALQAGSGSAPAKDEAPVQAQQAAQPASAPADDANTFAEAELEELLPEELPADDKK</sequence>
<keyword evidence="2" id="KW-1133">Transmembrane helix</keyword>
<feature type="compositionally biased region" description="Low complexity" evidence="1">
    <location>
        <begin position="446"/>
        <end position="463"/>
    </location>
</feature>
<comment type="caution">
    <text evidence="4">The sequence shown here is derived from an EMBL/GenBank/DDBJ whole genome shotgun (WGS) entry which is preliminary data.</text>
</comment>
<name>A0A9D1N8L8_9FIRM</name>
<accession>A0A9D1N8L8</accession>